<sequence length="357" mass="40494">MEEEARVKKGSRVCVTGAGGFVASWLVKLLISHGYHVHATVRDPCDNKNSHLKKLENASENLQLFKADLLDYDSILAAAAGCEGVFHVASPVPTTKVPNPEAQLISPAVTGTQNVLKACSALRVKRVVVVSSVVAVTLNPHWPKGKVMDEECWSDPEHCRMTENWYYLAKTLAEADALKYAKENDLDVVTVCPSMVLGPLFQPTANFSTLFLINILKGLRESKENRLYHIVDVRDVADALLLVYEKPEASRRYICASHPIKIREVIDTLRSVYPNYSYLNNLTEVDYDHLMTSEKLKKLGWKCRPLKETLINSVESYKEEWYCTHFWKKTKRNQEESGRKKEKSGRKKERVEGKRVD</sequence>
<proteinExistence type="predicted"/>
<dbReference type="EC" id="1.2.1.44" evidence="1"/>
<organism evidence="1 2">
    <name type="scientific">Dioscorea alata</name>
    <name type="common">Purple yam</name>
    <dbReference type="NCBI Taxonomy" id="55571"/>
    <lineage>
        <taxon>Eukaryota</taxon>
        <taxon>Viridiplantae</taxon>
        <taxon>Streptophyta</taxon>
        <taxon>Embryophyta</taxon>
        <taxon>Tracheophyta</taxon>
        <taxon>Spermatophyta</taxon>
        <taxon>Magnoliopsida</taxon>
        <taxon>Liliopsida</taxon>
        <taxon>Dioscoreales</taxon>
        <taxon>Dioscoreaceae</taxon>
        <taxon>Dioscorea</taxon>
    </lineage>
</organism>
<dbReference type="EMBL" id="CM037015">
    <property type="protein sequence ID" value="KAH7684381.1"/>
    <property type="molecule type" value="Genomic_DNA"/>
</dbReference>
<reference evidence="2" key="1">
    <citation type="journal article" date="2022" name="Nat. Commun.">
        <title>Chromosome evolution and the genetic basis of agronomically important traits in greater yam.</title>
        <authorList>
            <person name="Bredeson J.V."/>
            <person name="Lyons J.B."/>
            <person name="Oniyinde I.O."/>
            <person name="Okereke N.R."/>
            <person name="Kolade O."/>
            <person name="Nnabue I."/>
            <person name="Nwadili C.O."/>
            <person name="Hribova E."/>
            <person name="Parker M."/>
            <person name="Nwogha J."/>
            <person name="Shu S."/>
            <person name="Carlson J."/>
            <person name="Kariba R."/>
            <person name="Muthemba S."/>
            <person name="Knop K."/>
            <person name="Barton G.J."/>
            <person name="Sherwood A.V."/>
            <person name="Lopez-Montes A."/>
            <person name="Asiedu R."/>
            <person name="Jamnadass R."/>
            <person name="Muchugi A."/>
            <person name="Goodstein D."/>
            <person name="Egesi C.N."/>
            <person name="Featherston J."/>
            <person name="Asfaw A."/>
            <person name="Simpson G.G."/>
            <person name="Dolezel J."/>
            <person name="Hendre P.S."/>
            <person name="Van Deynze A."/>
            <person name="Kumar P.L."/>
            <person name="Obidiegwu J.E."/>
            <person name="Bhattacharjee R."/>
            <person name="Rokhsar D.S."/>
        </authorList>
    </citation>
    <scope>NUCLEOTIDE SEQUENCE [LARGE SCALE GENOMIC DNA]</scope>
    <source>
        <strain evidence="2">cv. TDa95/00328</strain>
    </source>
</reference>
<comment type="caution">
    <text evidence="1">The sequence shown here is derived from an EMBL/GenBank/DDBJ whole genome shotgun (WGS) entry which is preliminary data.</text>
</comment>
<name>A0ACB7W9W8_DIOAL</name>
<accession>A0ACB7W9W8</accession>
<protein>
    <submittedName>
        <fullName evidence="1">Cinnamoyl-CoA reductase protein</fullName>
        <ecNumber evidence="1">1.2.1.44</ecNumber>
    </submittedName>
</protein>
<keyword evidence="1" id="KW-0560">Oxidoreductase</keyword>
<evidence type="ECO:0000313" key="2">
    <source>
        <dbReference type="Proteomes" id="UP000827976"/>
    </source>
</evidence>
<dbReference type="Proteomes" id="UP000827976">
    <property type="component" value="Chromosome 5"/>
</dbReference>
<evidence type="ECO:0000313" key="1">
    <source>
        <dbReference type="EMBL" id="KAH7684381.1"/>
    </source>
</evidence>
<keyword evidence="2" id="KW-1185">Reference proteome</keyword>
<gene>
    <name evidence="1" type="ORF">IHE45_05G238100</name>
</gene>